<dbReference type="PANTHER" id="PTHR35184:SF1">
    <property type="entry name" value="INTEGRAL MEMBRANE PROTEIN"/>
    <property type="match status" value="1"/>
</dbReference>
<feature type="transmembrane region" description="Helical" evidence="2">
    <location>
        <begin position="188"/>
        <end position="210"/>
    </location>
</feature>
<keyword evidence="2" id="KW-0812">Transmembrane</keyword>
<sequence length="390" mass="42075">MSASPAAGGQAGGQVGGQAQPPPTGPPYLPQTAQLGGQPAPLPDVAVSAVLLALFVGSAALHMTIFQVNLHREHKFVFSVLLFGFSMARITALAMRIAWTYHLGNASVAIAANVFTAAGVMLLFLVNLMFAQRVLRAYLPGIGWRTGTRWMFRAVYFSVVGVLVMVVTSSVHSMFTLDLEARARERDVLLFAGVYLAVLAFLPIVVVVVARAVVFFQGRRAVVTNEEGEKAVPARKGAVTDKFGTGRFRTKLMLLLSTSALLTLGAGFRAAINFLPRPITDPAWYHSKPAYYCFNFVIELIVVYAYALARFDTRFHVPDGSSGPGHYAKGGLKINKEEEVFGPSPADDDASKTVVDDEGAGGAEWEERYACSRRRSEGLEMVQKSPGGEV</sequence>
<dbReference type="Pfam" id="PF11309">
    <property type="entry name" value="DUF3112"/>
    <property type="match status" value="1"/>
</dbReference>
<feature type="transmembrane region" description="Helical" evidence="2">
    <location>
        <begin position="110"/>
        <end position="130"/>
    </location>
</feature>
<feature type="transmembrane region" description="Helical" evidence="2">
    <location>
        <begin position="289"/>
        <end position="309"/>
    </location>
</feature>
<feature type="transmembrane region" description="Helical" evidence="2">
    <location>
        <begin position="150"/>
        <end position="168"/>
    </location>
</feature>
<evidence type="ECO:0000256" key="1">
    <source>
        <dbReference type="SAM" id="MobiDB-lite"/>
    </source>
</evidence>
<accession>A0AA40A3J1</accession>
<comment type="caution">
    <text evidence="3">The sequence shown here is derived from an EMBL/GenBank/DDBJ whole genome shotgun (WGS) entry which is preliminary data.</text>
</comment>
<feature type="compositionally biased region" description="Pro residues" evidence="1">
    <location>
        <begin position="20"/>
        <end position="29"/>
    </location>
</feature>
<dbReference type="AlphaFoldDB" id="A0AA40A3J1"/>
<evidence type="ECO:0000313" key="3">
    <source>
        <dbReference type="EMBL" id="KAK0708597.1"/>
    </source>
</evidence>
<organism evidence="3 4">
    <name type="scientific">Lasiosphaeris hirsuta</name>
    <dbReference type="NCBI Taxonomy" id="260670"/>
    <lineage>
        <taxon>Eukaryota</taxon>
        <taxon>Fungi</taxon>
        <taxon>Dikarya</taxon>
        <taxon>Ascomycota</taxon>
        <taxon>Pezizomycotina</taxon>
        <taxon>Sordariomycetes</taxon>
        <taxon>Sordariomycetidae</taxon>
        <taxon>Sordariales</taxon>
        <taxon>Lasiosphaeriaceae</taxon>
        <taxon>Lasiosphaeris</taxon>
    </lineage>
</organism>
<keyword evidence="2" id="KW-1133">Transmembrane helix</keyword>
<dbReference type="Proteomes" id="UP001172102">
    <property type="component" value="Unassembled WGS sequence"/>
</dbReference>
<reference evidence="3" key="1">
    <citation type="submission" date="2023-06" db="EMBL/GenBank/DDBJ databases">
        <title>Genome-scale phylogeny and comparative genomics of the fungal order Sordariales.</title>
        <authorList>
            <consortium name="Lawrence Berkeley National Laboratory"/>
            <person name="Hensen N."/>
            <person name="Bonometti L."/>
            <person name="Westerberg I."/>
            <person name="Brannstrom I.O."/>
            <person name="Guillou S."/>
            <person name="Cros-Aarteil S."/>
            <person name="Calhoun S."/>
            <person name="Haridas S."/>
            <person name="Kuo A."/>
            <person name="Mondo S."/>
            <person name="Pangilinan J."/>
            <person name="Riley R."/>
            <person name="Labutti K."/>
            <person name="Andreopoulos B."/>
            <person name="Lipzen A."/>
            <person name="Chen C."/>
            <person name="Yanf M."/>
            <person name="Daum C."/>
            <person name="Ng V."/>
            <person name="Clum A."/>
            <person name="Steindorff A."/>
            <person name="Ohm R."/>
            <person name="Martin F."/>
            <person name="Silar P."/>
            <person name="Natvig D."/>
            <person name="Lalanne C."/>
            <person name="Gautier V."/>
            <person name="Ament-Velasquez S.L."/>
            <person name="Kruys A."/>
            <person name="Hutchinson M.I."/>
            <person name="Powell A.J."/>
            <person name="Barry K."/>
            <person name="Miller A.N."/>
            <person name="Grigoriev I.V."/>
            <person name="Debuchy R."/>
            <person name="Gladieux P."/>
            <person name="Thoren M.H."/>
            <person name="Johannesson H."/>
        </authorList>
    </citation>
    <scope>NUCLEOTIDE SEQUENCE</scope>
    <source>
        <strain evidence="3">SMH4607-1</strain>
    </source>
</reference>
<evidence type="ECO:0000313" key="4">
    <source>
        <dbReference type="Proteomes" id="UP001172102"/>
    </source>
</evidence>
<dbReference type="InterPro" id="IPR021460">
    <property type="entry name" value="DUF3112"/>
</dbReference>
<protein>
    <submittedName>
        <fullName evidence="3">Uncharacterized protein</fullName>
    </submittedName>
</protein>
<keyword evidence="2" id="KW-0472">Membrane</keyword>
<feature type="region of interest" description="Disordered" evidence="1">
    <location>
        <begin position="339"/>
        <end position="367"/>
    </location>
</feature>
<feature type="transmembrane region" description="Helical" evidence="2">
    <location>
        <begin position="76"/>
        <end position="98"/>
    </location>
</feature>
<name>A0AA40A3J1_9PEZI</name>
<feature type="region of interest" description="Disordered" evidence="1">
    <location>
        <begin position="1"/>
        <end position="33"/>
    </location>
</feature>
<dbReference type="PANTHER" id="PTHR35184">
    <property type="entry name" value="YALI0C10208P"/>
    <property type="match status" value="1"/>
</dbReference>
<proteinExistence type="predicted"/>
<keyword evidence="4" id="KW-1185">Reference proteome</keyword>
<dbReference type="EMBL" id="JAUKUA010000006">
    <property type="protein sequence ID" value="KAK0708597.1"/>
    <property type="molecule type" value="Genomic_DNA"/>
</dbReference>
<evidence type="ECO:0000256" key="2">
    <source>
        <dbReference type="SAM" id="Phobius"/>
    </source>
</evidence>
<gene>
    <name evidence="3" type="ORF">B0H67DRAFT_557045</name>
</gene>
<feature type="transmembrane region" description="Helical" evidence="2">
    <location>
        <begin position="45"/>
        <end position="64"/>
    </location>
</feature>
<feature type="transmembrane region" description="Helical" evidence="2">
    <location>
        <begin position="252"/>
        <end position="269"/>
    </location>
</feature>